<accession>A0A557SLB4</accession>
<keyword evidence="2 3" id="KW-0143">Chaperone</keyword>
<keyword evidence="1 3" id="KW-0996">Nickel insertion</keyword>
<evidence type="ECO:0000256" key="1">
    <source>
        <dbReference type="ARBA" id="ARBA00022988"/>
    </source>
</evidence>
<organism evidence="4 5">
    <name type="scientific">Denitromonas halophila</name>
    <dbReference type="NCBI Taxonomy" id="1629404"/>
    <lineage>
        <taxon>Bacteria</taxon>
        <taxon>Pseudomonadati</taxon>
        <taxon>Pseudomonadota</taxon>
        <taxon>Betaproteobacteria</taxon>
        <taxon>Rhodocyclales</taxon>
        <taxon>Zoogloeaceae</taxon>
        <taxon>Denitromonas</taxon>
    </lineage>
</organism>
<dbReference type="GO" id="GO:0005737">
    <property type="term" value="C:cytoplasm"/>
    <property type="evidence" value="ECO:0007669"/>
    <property type="project" value="UniProtKB-SubCell"/>
</dbReference>
<protein>
    <recommendedName>
        <fullName evidence="3">Urease accessory protein UreF</fullName>
    </recommendedName>
</protein>
<dbReference type="Proteomes" id="UP000318349">
    <property type="component" value="Unassembled WGS sequence"/>
</dbReference>
<dbReference type="AlphaFoldDB" id="A0A557SLB4"/>
<comment type="subunit">
    <text evidence="3">UreD, UreF and UreG form a complex that acts as a GTP-hydrolysis-dependent molecular chaperone, activating the urease apoprotein by helping to assemble the nickel containing metallocenter of UreC. The UreE protein probably delivers the nickel.</text>
</comment>
<dbReference type="GO" id="GO:0016151">
    <property type="term" value="F:nickel cation binding"/>
    <property type="evidence" value="ECO:0007669"/>
    <property type="project" value="UniProtKB-UniRule"/>
</dbReference>
<keyword evidence="3" id="KW-0963">Cytoplasm</keyword>
<dbReference type="InterPro" id="IPR002639">
    <property type="entry name" value="UreF"/>
</dbReference>
<dbReference type="InterPro" id="IPR038277">
    <property type="entry name" value="UreF_sf"/>
</dbReference>
<evidence type="ECO:0000256" key="2">
    <source>
        <dbReference type="ARBA" id="ARBA00023186"/>
    </source>
</evidence>
<dbReference type="PIRSF" id="PIRSF009467">
    <property type="entry name" value="Ureas_acces_UreF"/>
    <property type="match status" value="1"/>
</dbReference>
<comment type="similarity">
    <text evidence="3">Belongs to the UreF family.</text>
</comment>
<gene>
    <name evidence="3" type="primary">ureF</name>
    <name evidence="4" type="ORF">FHP89_06385</name>
</gene>
<sequence length="227" mass="24288">MSLARIRLLQLTSPALPVGAYTYSQGLEWAAEAGTVTDEASASAWIGGLMHSAVARFEAPLTAALLAAWTRGDDATVARLNADFLASREAAELRAETVQMGYSLVRLLRDLPAFGGVPGRVDRLVALDTPAFPTAWAAAASAWQIPAREALPAYLWAWLENQVMAAIKVVPLGQSAGQRLLARLGEDIPALATTALSLPEAEWSNFTPGLALASCRHETQYSRLFRS</sequence>
<dbReference type="PANTHER" id="PTHR33620">
    <property type="entry name" value="UREASE ACCESSORY PROTEIN F"/>
    <property type="match status" value="1"/>
</dbReference>
<evidence type="ECO:0000313" key="4">
    <source>
        <dbReference type="EMBL" id="TVO78102.1"/>
    </source>
</evidence>
<evidence type="ECO:0000256" key="3">
    <source>
        <dbReference type="HAMAP-Rule" id="MF_01385"/>
    </source>
</evidence>
<dbReference type="Gene3D" id="1.10.4190.10">
    <property type="entry name" value="Urease accessory protein UreF"/>
    <property type="match status" value="1"/>
</dbReference>
<evidence type="ECO:0000313" key="5">
    <source>
        <dbReference type="Proteomes" id="UP000318349"/>
    </source>
</evidence>
<comment type="caution">
    <text evidence="4">The sequence shown here is derived from an EMBL/GenBank/DDBJ whole genome shotgun (WGS) entry which is preliminary data.</text>
</comment>
<dbReference type="Pfam" id="PF01730">
    <property type="entry name" value="UreF"/>
    <property type="match status" value="1"/>
</dbReference>
<comment type="subcellular location">
    <subcellularLocation>
        <location evidence="3">Cytoplasm</location>
    </subcellularLocation>
</comment>
<name>A0A557SLB4_9RHOO</name>
<proteinExistence type="inferred from homology"/>
<dbReference type="HAMAP" id="MF_01385">
    <property type="entry name" value="UreF"/>
    <property type="match status" value="1"/>
</dbReference>
<comment type="function">
    <text evidence="3">Required for maturation of urease via the functional incorporation of the urease nickel metallocenter.</text>
</comment>
<dbReference type="PANTHER" id="PTHR33620:SF1">
    <property type="entry name" value="UREASE ACCESSORY PROTEIN F"/>
    <property type="match status" value="1"/>
</dbReference>
<reference evidence="4 5" key="1">
    <citation type="submission" date="2019-07" db="EMBL/GenBank/DDBJ databases">
        <title>The pathways for chlorine oxyanion respiration interact through the shared metabolite chlorate.</title>
        <authorList>
            <person name="Barnum T.P."/>
            <person name="Cheng Y."/>
            <person name="Hill K.A."/>
            <person name="Lucas L.N."/>
            <person name="Carlson H.K."/>
            <person name="Coates J.D."/>
        </authorList>
    </citation>
    <scope>NUCLEOTIDE SEQUENCE [LARGE SCALE GENOMIC DNA]</scope>
    <source>
        <strain evidence="4 5">SFB-1</strain>
    </source>
</reference>
<dbReference type="EMBL" id="VMNI01000006">
    <property type="protein sequence ID" value="TVO78102.1"/>
    <property type="molecule type" value="Genomic_DNA"/>
</dbReference>